<comment type="caution">
    <text evidence="2">The sequence shown here is derived from an EMBL/GenBank/DDBJ whole genome shotgun (WGS) entry which is preliminary data.</text>
</comment>
<dbReference type="Proteomes" id="UP000187203">
    <property type="component" value="Unassembled WGS sequence"/>
</dbReference>
<protein>
    <submittedName>
        <fullName evidence="2">Uncharacterized protein</fullName>
    </submittedName>
</protein>
<accession>A0A1R3KET3</accession>
<feature type="compositionally biased region" description="Basic and acidic residues" evidence="1">
    <location>
        <begin position="43"/>
        <end position="56"/>
    </location>
</feature>
<evidence type="ECO:0000256" key="1">
    <source>
        <dbReference type="SAM" id="MobiDB-lite"/>
    </source>
</evidence>
<proteinExistence type="predicted"/>
<gene>
    <name evidence="2" type="ORF">COLO4_08732</name>
</gene>
<evidence type="ECO:0000313" key="2">
    <source>
        <dbReference type="EMBL" id="OMP05590.1"/>
    </source>
</evidence>
<reference evidence="3" key="1">
    <citation type="submission" date="2013-09" db="EMBL/GenBank/DDBJ databases">
        <title>Corchorus olitorius genome sequencing.</title>
        <authorList>
            <person name="Alam M."/>
            <person name="Haque M.S."/>
            <person name="Islam M.S."/>
            <person name="Emdad E.M."/>
            <person name="Islam M.M."/>
            <person name="Ahmed B."/>
            <person name="Halim A."/>
            <person name="Hossen Q.M.M."/>
            <person name="Hossain M.Z."/>
            <person name="Ahmed R."/>
            <person name="Khan M.M."/>
            <person name="Islam R."/>
            <person name="Rashid M.M."/>
            <person name="Khan S.A."/>
            <person name="Rahman M.S."/>
            <person name="Alam M."/>
            <person name="Yahiya A.S."/>
            <person name="Khan M.S."/>
            <person name="Azam M.S."/>
            <person name="Haque T."/>
            <person name="Lashkar M.Z.H."/>
            <person name="Akhand A.I."/>
            <person name="Morshed G."/>
            <person name="Roy S."/>
            <person name="Uddin K.S."/>
            <person name="Rabeya T."/>
            <person name="Hossain A.S."/>
            <person name="Chowdhury A."/>
            <person name="Snigdha A.R."/>
            <person name="Mortoza M.S."/>
            <person name="Matin S.A."/>
            <person name="Hoque S.M.E."/>
            <person name="Islam M.K."/>
            <person name="Roy D.K."/>
            <person name="Haider R."/>
            <person name="Moosa M.M."/>
            <person name="Elias S.M."/>
            <person name="Hasan A.M."/>
            <person name="Jahan S."/>
            <person name="Shafiuddin M."/>
            <person name="Mahmood N."/>
            <person name="Shommy N.S."/>
        </authorList>
    </citation>
    <scope>NUCLEOTIDE SEQUENCE [LARGE SCALE GENOMIC DNA]</scope>
    <source>
        <strain evidence="3">cv. O-4</strain>
    </source>
</reference>
<keyword evidence="3" id="KW-1185">Reference proteome</keyword>
<organism evidence="2 3">
    <name type="scientific">Corchorus olitorius</name>
    <dbReference type="NCBI Taxonomy" id="93759"/>
    <lineage>
        <taxon>Eukaryota</taxon>
        <taxon>Viridiplantae</taxon>
        <taxon>Streptophyta</taxon>
        <taxon>Embryophyta</taxon>
        <taxon>Tracheophyta</taxon>
        <taxon>Spermatophyta</taxon>
        <taxon>Magnoliopsida</taxon>
        <taxon>eudicotyledons</taxon>
        <taxon>Gunneridae</taxon>
        <taxon>Pentapetalae</taxon>
        <taxon>rosids</taxon>
        <taxon>malvids</taxon>
        <taxon>Malvales</taxon>
        <taxon>Malvaceae</taxon>
        <taxon>Grewioideae</taxon>
        <taxon>Apeibeae</taxon>
        <taxon>Corchorus</taxon>
    </lineage>
</organism>
<feature type="region of interest" description="Disordered" evidence="1">
    <location>
        <begin position="18"/>
        <end position="56"/>
    </location>
</feature>
<sequence>MANRSTYPCRTGVRHGYAFNTSGYGVRYAETRQTKKPGGGHGWTHDGHDRDTSKHD</sequence>
<dbReference type="AlphaFoldDB" id="A0A1R3KET3"/>
<evidence type="ECO:0000313" key="3">
    <source>
        <dbReference type="Proteomes" id="UP000187203"/>
    </source>
</evidence>
<dbReference type="EMBL" id="AWUE01013935">
    <property type="protein sequence ID" value="OMP05590.1"/>
    <property type="molecule type" value="Genomic_DNA"/>
</dbReference>
<name>A0A1R3KET3_9ROSI</name>